<comment type="caution">
    <text evidence="1">The sequence shown here is derived from an EMBL/GenBank/DDBJ whole genome shotgun (WGS) entry which is preliminary data.</text>
</comment>
<name>A0AC61DI54_9FIRM</name>
<protein>
    <submittedName>
        <fullName evidence="1">Phosphoribosylformylglycinamidine cyclo-ligase</fullName>
    </submittedName>
</protein>
<evidence type="ECO:0000313" key="1">
    <source>
        <dbReference type="EMBL" id="PHV72281.1"/>
    </source>
</evidence>
<dbReference type="Proteomes" id="UP000224460">
    <property type="component" value="Unassembled WGS sequence"/>
</dbReference>
<reference evidence="1" key="1">
    <citation type="submission" date="2017-10" db="EMBL/GenBank/DDBJ databases">
        <title>Genome sequence of cellulolytic Lachnospiraceae bacterium XHS1971 isolated from hotspring sediment.</title>
        <authorList>
            <person name="Vasudevan G."/>
            <person name="Joshi A.J."/>
            <person name="Hivarkar S."/>
            <person name="Lanjekar V.B."/>
            <person name="Dhakephalkar P.K."/>
            <person name="Dagar S."/>
        </authorList>
    </citation>
    <scope>NUCLEOTIDE SEQUENCE</scope>
    <source>
        <strain evidence="1">XHS1971</strain>
    </source>
</reference>
<dbReference type="EMBL" id="PEDL01000001">
    <property type="protein sequence ID" value="PHV72281.1"/>
    <property type="molecule type" value="Genomic_DNA"/>
</dbReference>
<keyword evidence="2" id="KW-1185">Reference proteome</keyword>
<accession>A0AC61DI54</accession>
<evidence type="ECO:0000313" key="2">
    <source>
        <dbReference type="Proteomes" id="UP000224460"/>
    </source>
</evidence>
<gene>
    <name evidence="1" type="ORF">CS063_02055</name>
</gene>
<organism evidence="1 2">
    <name type="scientific">Sporanaerobium hydrogeniformans</name>
    <dbReference type="NCBI Taxonomy" id="3072179"/>
    <lineage>
        <taxon>Bacteria</taxon>
        <taxon>Bacillati</taxon>
        <taxon>Bacillota</taxon>
        <taxon>Clostridia</taxon>
        <taxon>Lachnospirales</taxon>
        <taxon>Lachnospiraceae</taxon>
        <taxon>Sporanaerobium</taxon>
    </lineage>
</organism>
<proteinExistence type="predicted"/>
<sequence length="346" mass="36649">MSNKITYKDAGVDVHRGYEAVAQMKEHVKSTFTKGVLMDIGSFGGAFSLAAFKGMEEPVLVSGTDGVGTKLKLAFDLNKHDTIGIDAVAMCVNDIICGGAEPLFFLDYIATGRIAPEHIASIVKGIADGCKESFCALVGGETAEMPGFYPDGEYDVAGFAVGIVDRAKMIDGSTIKIGDVIIGLPSTGVHSNGYSLVRKLVETAGVDLKEYRPELGETYGEALLKPTKLYVKAVKTAKEVANIKGIAHITGGGFIENVPRILPEGVDAKINIKSIEKPPIYDFLEKTSNLDSGELYNTFNMGIGMMLVVAKEDSEAVLAALTAVDEKAGIIGEIVEGSKGVILCED</sequence>